<feature type="region of interest" description="Disordered" evidence="1">
    <location>
        <begin position="61"/>
        <end position="124"/>
    </location>
</feature>
<dbReference type="AlphaFoldDB" id="A0AAW0PU96"/>
<dbReference type="Pfam" id="PF02181">
    <property type="entry name" value="FH2"/>
    <property type="match status" value="1"/>
</dbReference>
<accession>A0AAW0PU96</accession>
<feature type="compositionally biased region" description="Basic and acidic residues" evidence="1">
    <location>
        <begin position="558"/>
        <end position="587"/>
    </location>
</feature>
<dbReference type="Gene3D" id="1.20.58.2220">
    <property type="entry name" value="Formin, FH2 domain"/>
    <property type="match status" value="1"/>
</dbReference>
<feature type="compositionally biased region" description="Polar residues" evidence="1">
    <location>
        <begin position="522"/>
        <end position="533"/>
    </location>
</feature>
<dbReference type="InterPro" id="IPR015425">
    <property type="entry name" value="FH2_Formin"/>
</dbReference>
<feature type="region of interest" description="Disordered" evidence="1">
    <location>
        <begin position="550"/>
        <end position="630"/>
    </location>
</feature>
<feature type="region of interest" description="Disordered" evidence="1">
    <location>
        <begin position="499"/>
        <end position="537"/>
    </location>
</feature>
<dbReference type="PANTHER" id="PTHR46345">
    <property type="entry name" value="INVERTED FORMIN-2"/>
    <property type="match status" value="1"/>
</dbReference>
<dbReference type="SUPFAM" id="SSF101447">
    <property type="entry name" value="Formin homology 2 domain (FH2 domain)"/>
    <property type="match status" value="1"/>
</dbReference>
<keyword evidence="4" id="KW-1185">Reference proteome</keyword>
<feature type="domain" description="FH2" evidence="2">
    <location>
        <begin position="122"/>
        <end position="514"/>
    </location>
</feature>
<protein>
    <recommendedName>
        <fullName evidence="2">FH2 domain-containing protein</fullName>
    </recommendedName>
</protein>
<dbReference type="SMART" id="SM00498">
    <property type="entry name" value="FH2"/>
    <property type="match status" value="1"/>
</dbReference>
<dbReference type="Proteomes" id="UP001460270">
    <property type="component" value="Unassembled WGS sequence"/>
</dbReference>
<evidence type="ECO:0000313" key="4">
    <source>
        <dbReference type="Proteomes" id="UP001460270"/>
    </source>
</evidence>
<feature type="compositionally biased region" description="Basic and acidic residues" evidence="1">
    <location>
        <begin position="597"/>
        <end position="615"/>
    </location>
</feature>
<dbReference type="EMBL" id="JBBPFD010000005">
    <property type="protein sequence ID" value="KAK7925949.1"/>
    <property type="molecule type" value="Genomic_DNA"/>
</dbReference>
<dbReference type="InterPro" id="IPR042201">
    <property type="entry name" value="FH2_Formin_sf"/>
</dbReference>
<sequence>MREAGLVRALDCDWWMRSVAPVADCRRGCPFWGLPTAVCPFPGAMETQEILQDVPPLLSSSPRASVLLDPKDDPKDDPKQPLCDPGPMLVTVTSALAPPPPAPPPLPPPPPPPPPPVSLSTPFGSRSIRKSMKKLNWDTIPSQHVLGKKNVWTSKKTERELRLDIESMEELFSQVDKRTSIRRTSGQKIYDDVDVVKEPQVSILDSKRSMNIGIFLRHFKSVRDCPGHLSGKLAQVWSGKLKELCKLLPEETEVKQLKSFTGNVAQLPEVDQFMVKLVKVPGYVERLKSMVLREEFFPLMEEVKNSITVLANAANELLDCDDLHSVIRLVLKAGNYMNAGGYSANAIGFRMTSLLNLADTKANKPGMNLMHYVAKQAEDIDRELLTFPVQLEHLKMASRMCKDEVVAEFEREVKKIKEVKLYASRQSDLFQQMETFLIRADAKCADIERSLKVLNSVSAAVAEFFCEDPDTFKLQECCSIFHSFCTRFDTAVQENREREAAEERRKRKESMRQSVKRCPTITCPQTNLNQEQDPSGLESALHNFLASSVKVEASPQTSHDRPDKKQAKMNSETESKKNEEKLLEIKRKVLHHQNSRRSLDGDRGSDTPRRSERSNKHPSTPRIHRNRDYICSSGSVGSPWTILSPVKCPHQKKRSSIADDPDDGIWESVEVSYVHDSTLKKA</sequence>
<reference evidence="4" key="1">
    <citation type="submission" date="2024-04" db="EMBL/GenBank/DDBJ databases">
        <title>Salinicola lusitanus LLJ914,a marine bacterium isolated from the Okinawa Trough.</title>
        <authorList>
            <person name="Li J."/>
        </authorList>
    </citation>
    <scope>NUCLEOTIDE SEQUENCE [LARGE SCALE GENOMIC DNA]</scope>
</reference>
<dbReference type="PROSITE" id="PS51444">
    <property type="entry name" value="FH2"/>
    <property type="match status" value="1"/>
</dbReference>
<gene>
    <name evidence="3" type="ORF">WMY93_008259</name>
</gene>
<evidence type="ECO:0000259" key="2">
    <source>
        <dbReference type="PROSITE" id="PS51444"/>
    </source>
</evidence>
<feature type="compositionally biased region" description="Pro residues" evidence="1">
    <location>
        <begin position="97"/>
        <end position="117"/>
    </location>
</feature>
<dbReference type="PANTHER" id="PTHR46345:SF7">
    <property type="entry name" value="FH2 DOMAIN CONTAINING 3-RELATED"/>
    <property type="match status" value="1"/>
</dbReference>
<feature type="compositionally biased region" description="Low complexity" evidence="1">
    <location>
        <begin position="80"/>
        <end position="96"/>
    </location>
</feature>
<organism evidence="3 4">
    <name type="scientific">Mugilogobius chulae</name>
    <name type="common">yellowstripe goby</name>
    <dbReference type="NCBI Taxonomy" id="88201"/>
    <lineage>
        <taxon>Eukaryota</taxon>
        <taxon>Metazoa</taxon>
        <taxon>Chordata</taxon>
        <taxon>Craniata</taxon>
        <taxon>Vertebrata</taxon>
        <taxon>Euteleostomi</taxon>
        <taxon>Actinopterygii</taxon>
        <taxon>Neopterygii</taxon>
        <taxon>Teleostei</taxon>
        <taxon>Neoteleostei</taxon>
        <taxon>Acanthomorphata</taxon>
        <taxon>Gobiaria</taxon>
        <taxon>Gobiiformes</taxon>
        <taxon>Gobioidei</taxon>
        <taxon>Gobiidae</taxon>
        <taxon>Gobionellinae</taxon>
        <taxon>Mugilogobius</taxon>
    </lineage>
</organism>
<proteinExistence type="predicted"/>
<evidence type="ECO:0000256" key="1">
    <source>
        <dbReference type="SAM" id="MobiDB-lite"/>
    </source>
</evidence>
<feature type="compositionally biased region" description="Basic and acidic residues" evidence="1">
    <location>
        <begin position="69"/>
        <end position="79"/>
    </location>
</feature>
<evidence type="ECO:0000313" key="3">
    <source>
        <dbReference type="EMBL" id="KAK7925949.1"/>
    </source>
</evidence>
<name>A0AAW0PU96_9GOBI</name>
<comment type="caution">
    <text evidence="3">The sequence shown here is derived from an EMBL/GenBank/DDBJ whole genome shotgun (WGS) entry which is preliminary data.</text>
</comment>